<dbReference type="InterPro" id="IPR004027">
    <property type="entry name" value="SEC_C_motif"/>
</dbReference>
<dbReference type="RefSeq" id="WP_091338797.1">
    <property type="nucleotide sequence ID" value="NZ_FNYC01000004.1"/>
</dbReference>
<dbReference type="Proteomes" id="UP000199420">
    <property type="component" value="Unassembled WGS sequence"/>
</dbReference>
<dbReference type="SUPFAM" id="SSF103642">
    <property type="entry name" value="Sec-C motif"/>
    <property type="match status" value="1"/>
</dbReference>
<gene>
    <name evidence="1" type="ORF">SAMN04487997_2199</name>
</gene>
<protein>
    <submittedName>
        <fullName evidence="1">SEC-C motif-containing protein</fullName>
    </submittedName>
</protein>
<evidence type="ECO:0000313" key="2">
    <source>
        <dbReference type="Proteomes" id="UP000199420"/>
    </source>
</evidence>
<evidence type="ECO:0000313" key="1">
    <source>
        <dbReference type="EMBL" id="SEJ01382.1"/>
    </source>
</evidence>
<name>A0A1H6VM65_9GAMM</name>
<sequence>MYTTTTPARIDSSVRHLIESLAPGGQASYLDVRPEPGAAFDGCFSNVRAKSERDGGRMLCGWQLWEWPRVLVEAEFHAVWLSPGGQMEEITPKRHGETSVLFVPDERCGYEGKVVDNVRVPLDDDQLIHHFIRVSRAIVEASADGTRAGDRPKRIASLRRAQRFVGHSIHAGLREHDPCLCGSGSRYRRCHGCELERALG</sequence>
<proteinExistence type="predicted"/>
<accession>A0A1H6VM65</accession>
<dbReference type="AlphaFoldDB" id="A0A1H6VM65"/>
<dbReference type="OrthoDB" id="1551443at2"/>
<reference evidence="1 2" key="1">
    <citation type="submission" date="2016-10" db="EMBL/GenBank/DDBJ databases">
        <authorList>
            <person name="de Groot N.N."/>
        </authorList>
    </citation>
    <scope>NUCLEOTIDE SEQUENCE [LARGE SCALE GENOMIC DNA]</scope>
    <source>
        <strain evidence="1 2">DSM 26515</strain>
    </source>
</reference>
<dbReference type="EMBL" id="FNYC01000004">
    <property type="protein sequence ID" value="SEJ01382.1"/>
    <property type="molecule type" value="Genomic_DNA"/>
</dbReference>
<organism evidence="1 2">
    <name type="scientific">Frateuria terrea</name>
    <dbReference type="NCBI Taxonomy" id="529704"/>
    <lineage>
        <taxon>Bacteria</taxon>
        <taxon>Pseudomonadati</taxon>
        <taxon>Pseudomonadota</taxon>
        <taxon>Gammaproteobacteria</taxon>
        <taxon>Lysobacterales</taxon>
        <taxon>Rhodanobacteraceae</taxon>
        <taxon>Frateuria</taxon>
    </lineage>
</organism>
<dbReference type="Pfam" id="PF02810">
    <property type="entry name" value="SEC-C"/>
    <property type="match status" value="1"/>
</dbReference>
<keyword evidence="2" id="KW-1185">Reference proteome</keyword>
<dbReference type="STRING" id="529704.SAMN02927913_3031"/>